<proteinExistence type="predicted"/>
<name>A0AAD9CBC3_DISEL</name>
<protein>
    <submittedName>
        <fullName evidence="1">Mimecan</fullName>
    </submittedName>
</protein>
<accession>A0AAD9CBC3</accession>
<sequence length="69" mass="7342">MEEQFLMATSGYVNSRARIRGVLQAGDSDFVAAACAETDMPACFICKAASQKAQCPQGMPHNSFVAAKL</sequence>
<evidence type="ECO:0000313" key="2">
    <source>
        <dbReference type="Proteomes" id="UP001228049"/>
    </source>
</evidence>
<organism evidence="1 2">
    <name type="scientific">Dissostichus eleginoides</name>
    <name type="common">Patagonian toothfish</name>
    <name type="synonym">Dissostichus amissus</name>
    <dbReference type="NCBI Taxonomy" id="100907"/>
    <lineage>
        <taxon>Eukaryota</taxon>
        <taxon>Metazoa</taxon>
        <taxon>Chordata</taxon>
        <taxon>Craniata</taxon>
        <taxon>Vertebrata</taxon>
        <taxon>Euteleostomi</taxon>
        <taxon>Actinopterygii</taxon>
        <taxon>Neopterygii</taxon>
        <taxon>Teleostei</taxon>
        <taxon>Neoteleostei</taxon>
        <taxon>Acanthomorphata</taxon>
        <taxon>Eupercaria</taxon>
        <taxon>Perciformes</taxon>
        <taxon>Notothenioidei</taxon>
        <taxon>Nototheniidae</taxon>
        <taxon>Dissostichus</taxon>
    </lineage>
</organism>
<comment type="caution">
    <text evidence="1">The sequence shown here is derived from an EMBL/GenBank/DDBJ whole genome shotgun (WGS) entry which is preliminary data.</text>
</comment>
<dbReference type="Proteomes" id="UP001228049">
    <property type="component" value="Unassembled WGS sequence"/>
</dbReference>
<evidence type="ECO:0000313" key="1">
    <source>
        <dbReference type="EMBL" id="KAK1897788.1"/>
    </source>
</evidence>
<dbReference type="EMBL" id="JASDAP010000008">
    <property type="protein sequence ID" value="KAK1897788.1"/>
    <property type="molecule type" value="Genomic_DNA"/>
</dbReference>
<gene>
    <name evidence="1" type="ORF">KUDE01_017319</name>
</gene>
<reference evidence="1" key="1">
    <citation type="submission" date="2023-04" db="EMBL/GenBank/DDBJ databases">
        <title>Chromosome-level genome of Chaenocephalus aceratus.</title>
        <authorList>
            <person name="Park H."/>
        </authorList>
    </citation>
    <scope>NUCLEOTIDE SEQUENCE</scope>
    <source>
        <strain evidence="1">DE</strain>
        <tissue evidence="1">Muscle</tissue>
    </source>
</reference>
<dbReference type="AlphaFoldDB" id="A0AAD9CBC3"/>
<keyword evidence="2" id="KW-1185">Reference proteome</keyword>